<protein>
    <submittedName>
        <fullName evidence="1">Uncharacterized protein</fullName>
    </submittedName>
</protein>
<name>A0ACC0H8X1_9ERIC</name>
<reference evidence="1 2" key="1">
    <citation type="journal article" date="2022" name="Plant J.">
        <title>Chromosome-level genome of Camellia lanceoleosa provides a valuable resource for understanding genome evolution and self-incompatibility.</title>
        <authorList>
            <person name="Gong W."/>
            <person name="Xiao S."/>
            <person name="Wang L."/>
            <person name="Liao Z."/>
            <person name="Chang Y."/>
            <person name="Mo W."/>
            <person name="Hu G."/>
            <person name="Li W."/>
            <person name="Zhao G."/>
            <person name="Zhu H."/>
            <person name="Hu X."/>
            <person name="Ji K."/>
            <person name="Xiang X."/>
            <person name="Song Q."/>
            <person name="Yuan D."/>
            <person name="Jin S."/>
            <person name="Zhang L."/>
        </authorList>
    </citation>
    <scope>NUCLEOTIDE SEQUENCE [LARGE SCALE GENOMIC DNA]</scope>
    <source>
        <strain evidence="1">SQ_2022a</strain>
    </source>
</reference>
<keyword evidence="2" id="KW-1185">Reference proteome</keyword>
<sequence>MVIVNINRQSLQGMFMRCRRSIDENNIPIHYPSMYHLTRS</sequence>
<dbReference type="Proteomes" id="UP001060215">
    <property type="component" value="Chromosome 7"/>
</dbReference>
<comment type="caution">
    <text evidence="1">The sequence shown here is derived from an EMBL/GenBank/DDBJ whole genome shotgun (WGS) entry which is preliminary data.</text>
</comment>
<evidence type="ECO:0000313" key="2">
    <source>
        <dbReference type="Proteomes" id="UP001060215"/>
    </source>
</evidence>
<evidence type="ECO:0000313" key="1">
    <source>
        <dbReference type="EMBL" id="KAI8008321.1"/>
    </source>
</evidence>
<organism evidence="1 2">
    <name type="scientific">Camellia lanceoleosa</name>
    <dbReference type="NCBI Taxonomy" id="1840588"/>
    <lineage>
        <taxon>Eukaryota</taxon>
        <taxon>Viridiplantae</taxon>
        <taxon>Streptophyta</taxon>
        <taxon>Embryophyta</taxon>
        <taxon>Tracheophyta</taxon>
        <taxon>Spermatophyta</taxon>
        <taxon>Magnoliopsida</taxon>
        <taxon>eudicotyledons</taxon>
        <taxon>Gunneridae</taxon>
        <taxon>Pentapetalae</taxon>
        <taxon>asterids</taxon>
        <taxon>Ericales</taxon>
        <taxon>Theaceae</taxon>
        <taxon>Camellia</taxon>
    </lineage>
</organism>
<dbReference type="EMBL" id="CM045764">
    <property type="protein sequence ID" value="KAI8008321.1"/>
    <property type="molecule type" value="Genomic_DNA"/>
</dbReference>
<gene>
    <name evidence="1" type="ORF">LOK49_LG07G01053</name>
</gene>
<proteinExistence type="predicted"/>
<accession>A0ACC0H8X1</accession>